<name>A0A151Y4K9_9GAMM</name>
<evidence type="ECO:0000313" key="2">
    <source>
        <dbReference type="EMBL" id="KYQ72971.1"/>
    </source>
</evidence>
<comment type="caution">
    <text evidence="2">The sequence shown here is derived from an EMBL/GenBank/DDBJ whole genome shotgun (WGS) entry which is preliminary data.</text>
</comment>
<keyword evidence="3" id="KW-1185">Reference proteome</keyword>
<evidence type="ECO:0000256" key="1">
    <source>
        <dbReference type="SAM" id="SignalP"/>
    </source>
</evidence>
<sequence>MKKIIFLAALLGMQSFGFALADVTHDVKDNLKQGHKISFRFKENSIQTAANLIQHEKGIKIIIDKNVDTKMSFPINLRDQDFLTYLDVTTQRLGLRYEVLDTKTIRVYQ</sequence>
<feature type="signal peptide" evidence="1">
    <location>
        <begin position="1"/>
        <end position="21"/>
    </location>
</feature>
<dbReference type="EMBL" id="LUAW01000012">
    <property type="protein sequence ID" value="KYQ72971.1"/>
    <property type="molecule type" value="Genomic_DNA"/>
</dbReference>
<protein>
    <submittedName>
        <fullName evidence="2">Uncharacterized protein</fullName>
    </submittedName>
</protein>
<dbReference type="AlphaFoldDB" id="A0A151Y4K9"/>
<dbReference type="Proteomes" id="UP000076276">
    <property type="component" value="Unassembled WGS sequence"/>
</dbReference>
<dbReference type="RefSeq" id="WP_067666795.1">
    <property type="nucleotide sequence ID" value="NZ_CBCSIK010000005.1"/>
</dbReference>
<dbReference type="OrthoDB" id="6692095at2"/>
<reference evidence="2 3" key="1">
    <citation type="submission" date="2016-03" db="EMBL/GenBank/DDBJ databases">
        <title>Acinetobacter genomospecies 28 strain ANC 4149.</title>
        <authorList>
            <person name="Radolfova-Krizova L."/>
            <person name="Nemec A."/>
        </authorList>
    </citation>
    <scope>NUCLEOTIDE SEQUENCE [LARGE SCALE GENOMIC DNA]</scope>
    <source>
        <strain evidence="2 3">ANC 4149</strain>
    </source>
</reference>
<gene>
    <name evidence="2" type="ORF">AZH43_01335</name>
</gene>
<dbReference type="STRING" id="1806892.AZH43_01335"/>
<accession>A0A151Y4K9</accession>
<proteinExistence type="predicted"/>
<keyword evidence="1" id="KW-0732">Signal</keyword>
<organism evidence="2 3">
    <name type="scientific">Acinetobacter pragensis</name>
    <dbReference type="NCBI Taxonomy" id="1806892"/>
    <lineage>
        <taxon>Bacteria</taxon>
        <taxon>Pseudomonadati</taxon>
        <taxon>Pseudomonadota</taxon>
        <taxon>Gammaproteobacteria</taxon>
        <taxon>Moraxellales</taxon>
        <taxon>Moraxellaceae</taxon>
        <taxon>Acinetobacter</taxon>
    </lineage>
</organism>
<feature type="chain" id="PRO_5007592276" evidence="1">
    <location>
        <begin position="22"/>
        <end position="109"/>
    </location>
</feature>
<evidence type="ECO:0000313" key="3">
    <source>
        <dbReference type="Proteomes" id="UP000076276"/>
    </source>
</evidence>